<reference evidence="3 4" key="1">
    <citation type="submission" date="2020-12" db="EMBL/GenBank/DDBJ databases">
        <title>Oil enriched cultivation method for isolating marine PHA-producing bacteria.</title>
        <authorList>
            <person name="Zheng W."/>
            <person name="Yu S."/>
            <person name="Huang Y."/>
        </authorList>
    </citation>
    <scope>NUCLEOTIDE SEQUENCE [LARGE SCALE GENOMIC DNA]</scope>
    <source>
        <strain evidence="3 4">SN0-2</strain>
    </source>
</reference>
<feature type="repeat" description="TPR" evidence="2">
    <location>
        <begin position="203"/>
        <end position="236"/>
    </location>
</feature>
<dbReference type="Gene3D" id="1.25.40.10">
    <property type="entry name" value="Tetratricopeptide repeat domain"/>
    <property type="match status" value="2"/>
</dbReference>
<dbReference type="InterPro" id="IPR027417">
    <property type="entry name" value="P-loop_NTPase"/>
</dbReference>
<accession>A0ABS3E7Z7</accession>
<dbReference type="InterPro" id="IPR019734">
    <property type="entry name" value="TPR_rpt"/>
</dbReference>
<dbReference type="Pfam" id="PF13469">
    <property type="entry name" value="Sulfotransfer_3"/>
    <property type="match status" value="1"/>
</dbReference>
<dbReference type="InterPro" id="IPR026634">
    <property type="entry name" value="TPST-like"/>
</dbReference>
<keyword evidence="2" id="KW-0802">TPR repeat</keyword>
<dbReference type="SUPFAM" id="SSF52540">
    <property type="entry name" value="P-loop containing nucleoside triphosphate hydrolases"/>
    <property type="match status" value="1"/>
</dbReference>
<dbReference type="Proteomes" id="UP000664293">
    <property type="component" value="Unassembled WGS sequence"/>
</dbReference>
<dbReference type="Pfam" id="PF14559">
    <property type="entry name" value="TPR_19"/>
    <property type="match status" value="1"/>
</dbReference>
<evidence type="ECO:0000313" key="4">
    <source>
        <dbReference type="Proteomes" id="UP000664293"/>
    </source>
</evidence>
<dbReference type="Pfam" id="PF13432">
    <property type="entry name" value="TPR_16"/>
    <property type="match status" value="1"/>
</dbReference>
<dbReference type="Gene3D" id="3.40.50.300">
    <property type="entry name" value="P-loop containing nucleotide triphosphate hydrolases"/>
    <property type="match status" value="1"/>
</dbReference>
<dbReference type="PANTHER" id="PTHR12788:SF10">
    <property type="entry name" value="PROTEIN-TYROSINE SULFOTRANSFERASE"/>
    <property type="match status" value="1"/>
</dbReference>
<dbReference type="SUPFAM" id="SSF48452">
    <property type="entry name" value="TPR-like"/>
    <property type="match status" value="1"/>
</dbReference>
<keyword evidence="1" id="KW-0808">Transferase</keyword>
<evidence type="ECO:0000256" key="1">
    <source>
        <dbReference type="ARBA" id="ARBA00022679"/>
    </source>
</evidence>
<dbReference type="InterPro" id="IPR011990">
    <property type="entry name" value="TPR-like_helical_dom_sf"/>
</dbReference>
<organism evidence="3 4">
    <name type="scientific">Microbulbifer salipaludis</name>
    <dbReference type="NCBI Taxonomy" id="187980"/>
    <lineage>
        <taxon>Bacteria</taxon>
        <taxon>Pseudomonadati</taxon>
        <taxon>Pseudomonadota</taxon>
        <taxon>Gammaproteobacteria</taxon>
        <taxon>Cellvibrionales</taxon>
        <taxon>Microbulbiferaceae</taxon>
        <taxon>Microbulbifer</taxon>
    </lineage>
</organism>
<evidence type="ECO:0000313" key="3">
    <source>
        <dbReference type="EMBL" id="MBN8431323.1"/>
    </source>
</evidence>
<proteinExistence type="predicted"/>
<sequence>MKHLPRALELYRRGDNDGALASCLQALQQPAPPAATYALAGELLLRRREWPRAEALLRRATALTPQDAAVRFNLGAALAQQGQSGAALLEFERCLHHDARNPDFLNAAGNCLRLLGRTDEARPLLERGLSIAPRHPGLHENLGWLELEKIPARARTHFDAAAAAGNRSPGVARGLAEALLGMGQPQKAEQLLRSALHVFPRSAELHHCLGVALVRQNRTAEAAAAYRRALEIDPSHAAARTNLAVQLEYLGLLDEAERELRETLHRHPHQPDALFHLAFLKSADLAAADAQSLRDALADDGLAELARYRLHLALGRVQDQLGEPREAMETVLAGRRIAARTSVYDPARDSAQGAQLVASHPAELVRTGGAPAASETTLPTVVFIVGMPRSGTSLAEQVLASHPATCALGETGIATSIEATLRESCGGEYPVDWGALPDGLLPALRRQLREQLRSRAEAALNGDTTAADRERTSEKVIVETSPANHALVGMLAVLLPEARFVLCERAPLDTCVSILQHPLSARHDYAHRLDHLAHRVREFDRLQAHWLTALPGRCQRLTYEALVTHPEPTIRALLAGLDLSFDRTCLSPHLTERAVRTPSAAQVRAPMSTSACGRWRKYREPLAPLLQALEASEAVYQARLAKVAPRLDVTPD</sequence>
<name>A0ABS3E7Z7_9GAMM</name>
<comment type="caution">
    <text evidence="3">The sequence shown here is derived from an EMBL/GenBank/DDBJ whole genome shotgun (WGS) entry which is preliminary data.</text>
</comment>
<dbReference type="RefSeq" id="WP_207001945.1">
    <property type="nucleotide sequence ID" value="NZ_JAEKJR010000002.1"/>
</dbReference>
<dbReference type="PANTHER" id="PTHR12788">
    <property type="entry name" value="PROTEIN-TYROSINE SULFOTRANSFERASE 2"/>
    <property type="match status" value="1"/>
</dbReference>
<dbReference type="EMBL" id="JAEKJR010000002">
    <property type="protein sequence ID" value="MBN8431323.1"/>
    <property type="molecule type" value="Genomic_DNA"/>
</dbReference>
<protein>
    <submittedName>
        <fullName evidence="3">Sulfotransferase</fullName>
    </submittedName>
</protein>
<keyword evidence="4" id="KW-1185">Reference proteome</keyword>
<feature type="repeat" description="TPR" evidence="2">
    <location>
        <begin position="34"/>
        <end position="67"/>
    </location>
</feature>
<evidence type="ECO:0000256" key="2">
    <source>
        <dbReference type="PROSITE-ProRule" id="PRU00339"/>
    </source>
</evidence>
<gene>
    <name evidence="3" type="ORF">JF535_10725</name>
</gene>
<dbReference type="SMART" id="SM00028">
    <property type="entry name" value="TPR"/>
    <property type="match status" value="7"/>
</dbReference>
<dbReference type="PROSITE" id="PS50005">
    <property type="entry name" value="TPR"/>
    <property type="match status" value="2"/>
</dbReference>